<name>A0A917UBT6_9ACTN</name>
<dbReference type="Proteomes" id="UP000642070">
    <property type="component" value="Unassembled WGS sequence"/>
</dbReference>
<dbReference type="EMBL" id="BMPI01000060">
    <property type="protein sequence ID" value="GGM70361.1"/>
    <property type="molecule type" value="Genomic_DNA"/>
</dbReference>
<evidence type="ECO:0000313" key="1">
    <source>
        <dbReference type="EMBL" id="GGM70361.1"/>
    </source>
</evidence>
<dbReference type="AlphaFoldDB" id="A0A917UBT6"/>
<comment type="caution">
    <text evidence="1">The sequence shown here is derived from an EMBL/GenBank/DDBJ whole genome shotgun (WGS) entry which is preliminary data.</text>
</comment>
<reference evidence="1" key="1">
    <citation type="journal article" date="2014" name="Int. J. Syst. Evol. Microbiol.">
        <title>Complete genome sequence of Corynebacterium casei LMG S-19264T (=DSM 44701T), isolated from a smear-ripened cheese.</title>
        <authorList>
            <consortium name="US DOE Joint Genome Institute (JGI-PGF)"/>
            <person name="Walter F."/>
            <person name="Albersmeier A."/>
            <person name="Kalinowski J."/>
            <person name="Ruckert C."/>
        </authorList>
    </citation>
    <scope>NUCLEOTIDE SEQUENCE</scope>
    <source>
        <strain evidence="1">JCM 19831</strain>
    </source>
</reference>
<accession>A0A917UBT6</accession>
<proteinExistence type="predicted"/>
<protein>
    <submittedName>
        <fullName evidence="1">Uncharacterized protein</fullName>
    </submittedName>
</protein>
<organism evidence="1 2">
    <name type="scientific">Dactylosporangium sucinum</name>
    <dbReference type="NCBI Taxonomy" id="1424081"/>
    <lineage>
        <taxon>Bacteria</taxon>
        <taxon>Bacillati</taxon>
        <taxon>Actinomycetota</taxon>
        <taxon>Actinomycetes</taxon>
        <taxon>Micromonosporales</taxon>
        <taxon>Micromonosporaceae</taxon>
        <taxon>Dactylosporangium</taxon>
    </lineage>
</organism>
<keyword evidence="2" id="KW-1185">Reference proteome</keyword>
<gene>
    <name evidence="1" type="ORF">GCM10007977_085200</name>
</gene>
<evidence type="ECO:0000313" key="2">
    <source>
        <dbReference type="Proteomes" id="UP000642070"/>
    </source>
</evidence>
<reference evidence="1" key="2">
    <citation type="submission" date="2020-09" db="EMBL/GenBank/DDBJ databases">
        <authorList>
            <person name="Sun Q."/>
            <person name="Ohkuma M."/>
        </authorList>
    </citation>
    <scope>NUCLEOTIDE SEQUENCE</scope>
    <source>
        <strain evidence="1">JCM 19831</strain>
    </source>
</reference>
<sequence length="89" mass="9918">MTSPEALLEALVIRSPKYSLADWLGTGWSQALPQRYRQVIRSRPPCEGTFAVPMNGRGRRYGSVMGLLGAGLEVVFKFRARYELLMNAG</sequence>